<keyword evidence="10" id="KW-1185">Reference proteome</keyword>
<feature type="chain" id="PRO_5035915813" description="Chitin-binding type-2 domain-containing protein" evidence="7">
    <location>
        <begin position="16"/>
        <end position="1033"/>
    </location>
</feature>
<dbReference type="InterPro" id="IPR036508">
    <property type="entry name" value="Chitin-bd_dom_sf"/>
</dbReference>
<feature type="region of interest" description="Disordered" evidence="6">
    <location>
        <begin position="286"/>
        <end position="306"/>
    </location>
</feature>
<evidence type="ECO:0000313" key="10">
    <source>
        <dbReference type="Proteomes" id="UP000494106"/>
    </source>
</evidence>
<evidence type="ECO:0000259" key="8">
    <source>
        <dbReference type="PROSITE" id="PS50940"/>
    </source>
</evidence>
<evidence type="ECO:0000256" key="4">
    <source>
        <dbReference type="ARBA" id="ARBA00023157"/>
    </source>
</evidence>
<gene>
    <name evidence="9" type="ORF">APLA_LOCUS7479</name>
</gene>
<accession>A0A8S1A2N6</accession>
<dbReference type="PROSITE" id="PS50940">
    <property type="entry name" value="CHIT_BIND_II"/>
    <property type="match status" value="3"/>
</dbReference>
<dbReference type="EMBL" id="CADEBC010000498">
    <property type="protein sequence ID" value="CAB3238657.1"/>
    <property type="molecule type" value="Genomic_DNA"/>
</dbReference>
<reference evidence="9 10" key="1">
    <citation type="submission" date="2020-04" db="EMBL/GenBank/DDBJ databases">
        <authorList>
            <person name="Wallbank WR R."/>
            <person name="Pardo Diaz C."/>
            <person name="Kozak K."/>
            <person name="Martin S."/>
            <person name="Jiggins C."/>
            <person name="Moest M."/>
            <person name="Warren A I."/>
            <person name="Byers J.R.P. K."/>
            <person name="Montejo-Kovacevich G."/>
            <person name="Yen C E."/>
        </authorList>
    </citation>
    <scope>NUCLEOTIDE SEQUENCE [LARGE SCALE GENOMIC DNA]</scope>
</reference>
<feature type="region of interest" description="Disordered" evidence="6">
    <location>
        <begin position="449"/>
        <end position="493"/>
    </location>
</feature>
<feature type="compositionally biased region" description="Low complexity" evidence="6">
    <location>
        <begin position="459"/>
        <end position="484"/>
    </location>
</feature>
<evidence type="ECO:0000256" key="2">
    <source>
        <dbReference type="ARBA" id="ARBA00022729"/>
    </source>
</evidence>
<dbReference type="GO" id="GO:0005576">
    <property type="term" value="C:extracellular region"/>
    <property type="evidence" value="ECO:0007669"/>
    <property type="project" value="InterPro"/>
</dbReference>
<dbReference type="AlphaFoldDB" id="A0A8S1A2N6"/>
<feature type="domain" description="Chitin-binding type-2" evidence="8">
    <location>
        <begin position="901"/>
        <end position="958"/>
    </location>
</feature>
<feature type="signal peptide" evidence="7">
    <location>
        <begin position="1"/>
        <end position="15"/>
    </location>
</feature>
<dbReference type="GO" id="GO:0008061">
    <property type="term" value="F:chitin binding"/>
    <property type="evidence" value="ECO:0007669"/>
    <property type="project" value="UniProtKB-KW"/>
</dbReference>
<evidence type="ECO:0000256" key="1">
    <source>
        <dbReference type="ARBA" id="ARBA00022669"/>
    </source>
</evidence>
<dbReference type="PANTHER" id="PTHR23301">
    <property type="entry name" value="CHITIN BINDING PERITROPHIN-A"/>
    <property type="match status" value="1"/>
</dbReference>
<feature type="domain" description="Chitin-binding type-2" evidence="8">
    <location>
        <begin position="828"/>
        <end position="887"/>
    </location>
</feature>
<evidence type="ECO:0000256" key="6">
    <source>
        <dbReference type="SAM" id="MobiDB-lite"/>
    </source>
</evidence>
<dbReference type="PANTHER" id="PTHR23301:SF0">
    <property type="entry name" value="CHITIN-BINDING TYPE-2 DOMAIN-CONTAINING PROTEIN-RELATED"/>
    <property type="match status" value="1"/>
</dbReference>
<dbReference type="Proteomes" id="UP000494106">
    <property type="component" value="Unassembled WGS sequence"/>
</dbReference>
<keyword evidence="5" id="KW-0325">Glycoprotein</keyword>
<keyword evidence="1" id="KW-0147">Chitin-binding</keyword>
<evidence type="ECO:0000256" key="3">
    <source>
        <dbReference type="ARBA" id="ARBA00022737"/>
    </source>
</evidence>
<evidence type="ECO:0000313" key="9">
    <source>
        <dbReference type="EMBL" id="CAB3238657.1"/>
    </source>
</evidence>
<feature type="region of interest" description="Disordered" evidence="6">
    <location>
        <begin position="630"/>
        <end position="684"/>
    </location>
</feature>
<sequence length="1033" mass="113137">MLRFSLLCLLPLVVSVTEQLGNDGIRYYGTSNVRYQQTYPPPLSFPGRSQSITISTTTDTSPLTTKPAPPTADVPKSLISKDNVTTSSGPIYLKRRKPFLLPRRTILGSRPKQQTTQTLAVVDLQPNSFVDTQSPKLPAPQPSLISFYQPSNVSAPNDVIQVTGPQRPIYTTLETSTVDVVSPTLTTVSAQPNASPVAVQPKKKPVSFALKPEGILETVPISLPQSQLILQAKPEINTASAQEQDPQPETESTTISSFSKPNQVSYPINMRPYITFAPLLEPIPVEEPDTTESTASTGSTTETPPKAELVAEPIEIPSMAINFSSVNAANGLPIINTTSQTPTDTEMQPPLLTASKLPLTETETRVITAPRVVIQLITDSQVPLNSESAIYQPDVTSVQLNKTADLRLPAPLLSTLTTPTISEATVQPKTEPAINVTDPNIIVESELVPQLEPEPTAQPEIEPTTQSESEPSTQPELETTTQPTFQSKPNLTTPEQISYTVKITPRGEERIEEYTTVLSFKQRGDAISEPSFTFETPVNATNQTLGTESQLIELVPTQILATSQLPIMTTSPQPEVTTTLQESIVIDNNPPQAASAPQEIIQLIMPPQPSLNVAPQLPVSPAPKPLAVVTPTSRISEEPQKADQPELFSVTEVSDSKSELATSQESKQDARPNPELATHSESETTFEPEVVILSKPYSYPVKLRPKVSFVAVPDSAWKDVALKPQLGVSPPLLPRPKPIREPAYGRHNQSTTQYPITSTTHHVLKVSPIIKPTPAPFISTSNTIWQPNYGRYTLPTTQNPIIEMTQNTTEVPLYNVSTSKRPESSNLDFFCNEGNGYYTVDYECDTYILCQRKKATKFSCPDGLYFNPAAKYNEYPCVYPSEVQCNGSTGKQYTRPAITGTRQCPKQYGLFAINDGDCSKYIMCNIGVATVMNCPAGLVFNPSTESCDWVANVPQCNPRVFKDYTCPDPPVDEYGVATDIIYKYKYRNQCTQYIACQRGYPRLLSCERGLAFDDESQSCISSVYVPNCAPYTA</sequence>
<evidence type="ECO:0000256" key="5">
    <source>
        <dbReference type="ARBA" id="ARBA00023180"/>
    </source>
</evidence>
<feature type="domain" description="Chitin-binding type-2" evidence="8">
    <location>
        <begin position="963"/>
        <end position="1030"/>
    </location>
</feature>
<feature type="compositionally biased region" description="Basic and acidic residues" evidence="6">
    <location>
        <begin position="666"/>
        <end position="682"/>
    </location>
</feature>
<proteinExistence type="predicted"/>
<protein>
    <recommendedName>
        <fullName evidence="8">Chitin-binding type-2 domain-containing protein</fullName>
    </recommendedName>
</protein>
<name>A0A8S1A2N6_ARCPL</name>
<dbReference type="Gene3D" id="2.170.140.10">
    <property type="entry name" value="Chitin binding domain"/>
    <property type="match status" value="3"/>
</dbReference>
<dbReference type="OrthoDB" id="6020543at2759"/>
<evidence type="ECO:0000256" key="7">
    <source>
        <dbReference type="SAM" id="SignalP"/>
    </source>
</evidence>
<feature type="region of interest" description="Disordered" evidence="6">
    <location>
        <begin position="238"/>
        <end position="260"/>
    </location>
</feature>
<keyword evidence="2 7" id="KW-0732">Signal</keyword>
<comment type="caution">
    <text evidence="9">The sequence shown here is derived from an EMBL/GenBank/DDBJ whole genome shotgun (WGS) entry which is preliminary data.</text>
</comment>
<dbReference type="SUPFAM" id="SSF57625">
    <property type="entry name" value="Invertebrate chitin-binding proteins"/>
    <property type="match status" value="3"/>
</dbReference>
<dbReference type="Pfam" id="PF01607">
    <property type="entry name" value="CBM_14"/>
    <property type="match status" value="3"/>
</dbReference>
<feature type="compositionally biased region" description="Basic and acidic residues" evidence="6">
    <location>
        <begin position="635"/>
        <end position="644"/>
    </location>
</feature>
<feature type="region of interest" description="Disordered" evidence="6">
    <location>
        <begin position="46"/>
        <end position="80"/>
    </location>
</feature>
<keyword evidence="4" id="KW-1015">Disulfide bond</keyword>
<organism evidence="9 10">
    <name type="scientific">Arctia plantaginis</name>
    <name type="common">Wood tiger moth</name>
    <name type="synonym">Phalaena plantaginis</name>
    <dbReference type="NCBI Taxonomy" id="874455"/>
    <lineage>
        <taxon>Eukaryota</taxon>
        <taxon>Metazoa</taxon>
        <taxon>Ecdysozoa</taxon>
        <taxon>Arthropoda</taxon>
        <taxon>Hexapoda</taxon>
        <taxon>Insecta</taxon>
        <taxon>Pterygota</taxon>
        <taxon>Neoptera</taxon>
        <taxon>Endopterygota</taxon>
        <taxon>Lepidoptera</taxon>
        <taxon>Glossata</taxon>
        <taxon>Ditrysia</taxon>
        <taxon>Noctuoidea</taxon>
        <taxon>Erebidae</taxon>
        <taxon>Arctiinae</taxon>
        <taxon>Arctia</taxon>
    </lineage>
</organism>
<dbReference type="InterPro" id="IPR051940">
    <property type="entry name" value="Chitin_bind-dev_reg"/>
</dbReference>
<dbReference type="InterPro" id="IPR002557">
    <property type="entry name" value="Chitin-bd_dom"/>
</dbReference>
<feature type="compositionally biased region" description="Low complexity" evidence="6">
    <location>
        <begin position="291"/>
        <end position="303"/>
    </location>
</feature>
<keyword evidence="3" id="KW-0677">Repeat</keyword>
<feature type="compositionally biased region" description="Low complexity" evidence="6">
    <location>
        <begin position="49"/>
        <end position="65"/>
    </location>
</feature>
<dbReference type="SMART" id="SM00494">
    <property type="entry name" value="ChtBD2"/>
    <property type="match status" value="3"/>
</dbReference>